<protein>
    <submittedName>
        <fullName evidence="2">Uncharacterized protein</fullName>
    </submittedName>
</protein>
<organism evidence="2 3">
    <name type="scientific">Cymbomonas tetramitiformis</name>
    <dbReference type="NCBI Taxonomy" id="36881"/>
    <lineage>
        <taxon>Eukaryota</taxon>
        <taxon>Viridiplantae</taxon>
        <taxon>Chlorophyta</taxon>
        <taxon>Pyramimonadophyceae</taxon>
        <taxon>Pyramimonadales</taxon>
        <taxon>Pyramimonadaceae</taxon>
        <taxon>Cymbomonas</taxon>
    </lineage>
</organism>
<dbReference type="Proteomes" id="UP001190700">
    <property type="component" value="Unassembled WGS sequence"/>
</dbReference>
<proteinExistence type="predicted"/>
<sequence>MQTYRKEYQTLLDEIPLKEVQLEAKNKVKHAGKVAEMQKLKLELQAARRLRLKAEREYSNLLSKQKTIVGSIEDADMDW</sequence>
<name>A0AAE0L537_9CHLO</name>
<comment type="caution">
    <text evidence="2">The sequence shown here is derived from an EMBL/GenBank/DDBJ whole genome shotgun (WGS) entry which is preliminary data.</text>
</comment>
<evidence type="ECO:0000313" key="3">
    <source>
        <dbReference type="Proteomes" id="UP001190700"/>
    </source>
</evidence>
<evidence type="ECO:0000256" key="1">
    <source>
        <dbReference type="SAM" id="Coils"/>
    </source>
</evidence>
<feature type="coiled-coil region" evidence="1">
    <location>
        <begin position="37"/>
        <end position="64"/>
    </location>
</feature>
<gene>
    <name evidence="2" type="ORF">CYMTET_19526</name>
</gene>
<evidence type="ECO:0000313" key="2">
    <source>
        <dbReference type="EMBL" id="KAK3272162.1"/>
    </source>
</evidence>
<dbReference type="AlphaFoldDB" id="A0AAE0L537"/>
<reference evidence="2 3" key="1">
    <citation type="journal article" date="2015" name="Genome Biol. Evol.">
        <title>Comparative Genomics of a Bacterivorous Green Alga Reveals Evolutionary Causalities and Consequences of Phago-Mixotrophic Mode of Nutrition.</title>
        <authorList>
            <person name="Burns J.A."/>
            <person name="Paasch A."/>
            <person name="Narechania A."/>
            <person name="Kim E."/>
        </authorList>
    </citation>
    <scope>NUCLEOTIDE SEQUENCE [LARGE SCALE GENOMIC DNA]</scope>
    <source>
        <strain evidence="2 3">PLY_AMNH</strain>
    </source>
</reference>
<keyword evidence="3" id="KW-1185">Reference proteome</keyword>
<keyword evidence="1" id="KW-0175">Coiled coil</keyword>
<accession>A0AAE0L537</accession>
<dbReference type="EMBL" id="LGRX02009117">
    <property type="protein sequence ID" value="KAK3272162.1"/>
    <property type="molecule type" value="Genomic_DNA"/>
</dbReference>